<name>A0A8D8YEP1_9HEMI</name>
<dbReference type="EMBL" id="HBUF01373423">
    <property type="protein sequence ID" value="CAG6727222.1"/>
    <property type="molecule type" value="Transcribed_RNA"/>
</dbReference>
<organism evidence="1">
    <name type="scientific">Cacopsylla melanoneura</name>
    <dbReference type="NCBI Taxonomy" id="428564"/>
    <lineage>
        <taxon>Eukaryota</taxon>
        <taxon>Metazoa</taxon>
        <taxon>Ecdysozoa</taxon>
        <taxon>Arthropoda</taxon>
        <taxon>Hexapoda</taxon>
        <taxon>Insecta</taxon>
        <taxon>Pterygota</taxon>
        <taxon>Neoptera</taxon>
        <taxon>Paraneoptera</taxon>
        <taxon>Hemiptera</taxon>
        <taxon>Sternorrhyncha</taxon>
        <taxon>Psylloidea</taxon>
        <taxon>Psyllidae</taxon>
        <taxon>Psyllinae</taxon>
        <taxon>Cacopsylla</taxon>
    </lineage>
</organism>
<proteinExistence type="predicted"/>
<accession>A0A8D8YEP1</accession>
<dbReference type="AlphaFoldDB" id="A0A8D8YEP1"/>
<sequence>MTLKRALIHSNTWMSFFKTKFMEMKEQINIILFVSYVSLTAMVIRSFETVNLTNQTGKHFNLTRSKPPSAGDIYYGRAFTRPRTIHARRRLIEREPTCYRRWLFTL</sequence>
<evidence type="ECO:0000313" key="1">
    <source>
        <dbReference type="EMBL" id="CAG6727222.1"/>
    </source>
</evidence>
<protein>
    <submittedName>
        <fullName evidence="1">Uncharacterized protein</fullName>
    </submittedName>
</protein>
<reference evidence="1" key="1">
    <citation type="submission" date="2021-05" db="EMBL/GenBank/DDBJ databases">
        <authorList>
            <person name="Alioto T."/>
            <person name="Alioto T."/>
            <person name="Gomez Garrido J."/>
        </authorList>
    </citation>
    <scope>NUCLEOTIDE SEQUENCE</scope>
</reference>